<evidence type="ECO:0000313" key="2">
    <source>
        <dbReference type="Proteomes" id="UP001058974"/>
    </source>
</evidence>
<dbReference type="AlphaFoldDB" id="A0A9D4YD56"/>
<evidence type="ECO:0000313" key="1">
    <source>
        <dbReference type="EMBL" id="KAI5435015.1"/>
    </source>
</evidence>
<protein>
    <submittedName>
        <fullName evidence="1">Uncharacterized protein</fullName>
    </submittedName>
</protein>
<sequence length="145" mass="16168">MSQMTRRSAQLLKQLLSTREIASGKANRKCKPTVVLWFCMWIHTDDGGGAIEDDRTFVIMNEDLEELKELGSGTFGTLATVAALCVQYEAEFRPNMTNVVKALQALLNAKPLVLTHRWFICLSHDSRTIGSSVSHGSSMFTVLEF</sequence>
<accession>A0A9D4YD56</accession>
<proteinExistence type="predicted"/>
<dbReference type="Proteomes" id="UP001058974">
    <property type="component" value="Chromosome 2"/>
</dbReference>
<organism evidence="1 2">
    <name type="scientific">Pisum sativum</name>
    <name type="common">Garden pea</name>
    <name type="synonym">Lathyrus oleraceus</name>
    <dbReference type="NCBI Taxonomy" id="3888"/>
    <lineage>
        <taxon>Eukaryota</taxon>
        <taxon>Viridiplantae</taxon>
        <taxon>Streptophyta</taxon>
        <taxon>Embryophyta</taxon>
        <taxon>Tracheophyta</taxon>
        <taxon>Spermatophyta</taxon>
        <taxon>Magnoliopsida</taxon>
        <taxon>eudicotyledons</taxon>
        <taxon>Gunneridae</taxon>
        <taxon>Pentapetalae</taxon>
        <taxon>rosids</taxon>
        <taxon>fabids</taxon>
        <taxon>Fabales</taxon>
        <taxon>Fabaceae</taxon>
        <taxon>Papilionoideae</taxon>
        <taxon>50 kb inversion clade</taxon>
        <taxon>NPAAA clade</taxon>
        <taxon>Hologalegina</taxon>
        <taxon>IRL clade</taxon>
        <taxon>Fabeae</taxon>
        <taxon>Lathyrus</taxon>
    </lineage>
</organism>
<keyword evidence="2" id="KW-1185">Reference proteome</keyword>
<comment type="caution">
    <text evidence="1">The sequence shown here is derived from an EMBL/GenBank/DDBJ whole genome shotgun (WGS) entry which is preliminary data.</text>
</comment>
<dbReference type="EMBL" id="JAMSHJ010000002">
    <property type="protein sequence ID" value="KAI5435015.1"/>
    <property type="molecule type" value="Genomic_DNA"/>
</dbReference>
<gene>
    <name evidence="1" type="ORF">KIW84_021735</name>
</gene>
<name>A0A9D4YD56_PEA</name>
<reference evidence="1 2" key="1">
    <citation type="journal article" date="2022" name="Nat. Genet.">
        <title>Improved pea reference genome and pan-genome highlight genomic features and evolutionary characteristics.</title>
        <authorList>
            <person name="Yang T."/>
            <person name="Liu R."/>
            <person name="Luo Y."/>
            <person name="Hu S."/>
            <person name="Wang D."/>
            <person name="Wang C."/>
            <person name="Pandey M.K."/>
            <person name="Ge S."/>
            <person name="Xu Q."/>
            <person name="Li N."/>
            <person name="Li G."/>
            <person name="Huang Y."/>
            <person name="Saxena R.K."/>
            <person name="Ji Y."/>
            <person name="Li M."/>
            <person name="Yan X."/>
            <person name="He Y."/>
            <person name="Liu Y."/>
            <person name="Wang X."/>
            <person name="Xiang C."/>
            <person name="Varshney R.K."/>
            <person name="Ding H."/>
            <person name="Gao S."/>
            <person name="Zong X."/>
        </authorList>
    </citation>
    <scope>NUCLEOTIDE SEQUENCE [LARGE SCALE GENOMIC DNA]</scope>
    <source>
        <strain evidence="1 2">cv. Zhongwan 6</strain>
    </source>
</reference>
<dbReference type="Gramene" id="Psat02G0173500-T1">
    <property type="protein sequence ID" value="KAI5435015.1"/>
    <property type="gene ID" value="KIW84_021735"/>
</dbReference>